<evidence type="ECO:0000313" key="1">
    <source>
        <dbReference type="EMBL" id="MBB5227408.1"/>
    </source>
</evidence>
<protein>
    <submittedName>
        <fullName evidence="1">Uncharacterized protein</fullName>
    </submittedName>
</protein>
<name>A0A7W8GBH2_9SPIR</name>
<dbReference type="EMBL" id="JACHFQ010000011">
    <property type="protein sequence ID" value="MBB5227408.1"/>
    <property type="molecule type" value="Genomic_DNA"/>
</dbReference>
<gene>
    <name evidence="1" type="ORF">HNP76_002808</name>
</gene>
<dbReference type="AlphaFoldDB" id="A0A7W8GBH2"/>
<proteinExistence type="predicted"/>
<keyword evidence="2" id="KW-1185">Reference proteome</keyword>
<evidence type="ECO:0000313" key="2">
    <source>
        <dbReference type="Proteomes" id="UP000518887"/>
    </source>
</evidence>
<organism evidence="1 2">
    <name type="scientific">Treponema ruminis</name>
    <dbReference type="NCBI Taxonomy" id="744515"/>
    <lineage>
        <taxon>Bacteria</taxon>
        <taxon>Pseudomonadati</taxon>
        <taxon>Spirochaetota</taxon>
        <taxon>Spirochaetia</taxon>
        <taxon>Spirochaetales</taxon>
        <taxon>Treponemataceae</taxon>
        <taxon>Treponema</taxon>
    </lineage>
</organism>
<comment type="caution">
    <text evidence="1">The sequence shown here is derived from an EMBL/GenBank/DDBJ whole genome shotgun (WGS) entry which is preliminary data.</text>
</comment>
<dbReference type="Proteomes" id="UP000518887">
    <property type="component" value="Unassembled WGS sequence"/>
</dbReference>
<accession>A0A7W8GBH2</accession>
<reference evidence="1 2" key="1">
    <citation type="submission" date="2020-08" db="EMBL/GenBank/DDBJ databases">
        <title>Genomic Encyclopedia of Type Strains, Phase IV (KMG-IV): sequencing the most valuable type-strain genomes for metagenomic binning, comparative biology and taxonomic classification.</title>
        <authorList>
            <person name="Goeker M."/>
        </authorList>
    </citation>
    <scope>NUCLEOTIDE SEQUENCE [LARGE SCALE GENOMIC DNA]</scope>
    <source>
        <strain evidence="1 2">DSM 103462</strain>
    </source>
</reference>
<sequence length="140" mass="16333">MEFINNTEKPKSARDVLLAGYRRTNVLAEKVVFRKPLSGATRYAFCPYCRERVKRGGGNWQAELKPLHMVKVELLCDTGEDATVIEEWRYECTVCKDINRRNRVLTEDDFIRAYAEPPKEPTSRTFKKTPDVVERFLGMR</sequence>
<dbReference type="RefSeq" id="WP_184661614.1">
    <property type="nucleotide sequence ID" value="NZ_CP031518.1"/>
</dbReference>